<keyword evidence="3" id="KW-1185">Reference proteome</keyword>
<dbReference type="GO" id="GO:0007399">
    <property type="term" value="P:nervous system development"/>
    <property type="evidence" value="ECO:0007669"/>
    <property type="project" value="TreeGrafter"/>
</dbReference>
<reference evidence="2 3" key="1">
    <citation type="submission" date="2014-03" db="EMBL/GenBank/DDBJ databases">
        <title>Draft genome of the hookworm Oesophagostomum dentatum.</title>
        <authorList>
            <person name="Mitreva M."/>
        </authorList>
    </citation>
    <scope>NUCLEOTIDE SEQUENCE [LARGE SCALE GENOMIC DNA]</scope>
    <source>
        <strain evidence="2 3">OD-Hann</strain>
    </source>
</reference>
<feature type="domain" description="DH" evidence="1">
    <location>
        <begin position="1"/>
        <end position="171"/>
    </location>
</feature>
<evidence type="ECO:0000313" key="2">
    <source>
        <dbReference type="EMBL" id="KHJ94993.1"/>
    </source>
</evidence>
<dbReference type="SMART" id="SM00325">
    <property type="entry name" value="RhoGEF"/>
    <property type="match status" value="1"/>
</dbReference>
<accession>A0A0B1TBQ4</accession>
<dbReference type="GO" id="GO:0005634">
    <property type="term" value="C:nucleus"/>
    <property type="evidence" value="ECO:0007669"/>
    <property type="project" value="InterPro"/>
</dbReference>
<dbReference type="GO" id="GO:0000281">
    <property type="term" value="P:mitotic cytokinesis"/>
    <property type="evidence" value="ECO:0007669"/>
    <property type="project" value="TreeGrafter"/>
</dbReference>
<proteinExistence type="predicted"/>
<protein>
    <recommendedName>
        <fullName evidence="1">DH domain-containing protein</fullName>
    </recommendedName>
</protein>
<name>A0A0B1TBQ4_OESDE</name>
<dbReference type="GO" id="GO:0005938">
    <property type="term" value="C:cell cortex"/>
    <property type="evidence" value="ECO:0007669"/>
    <property type="project" value="TreeGrafter"/>
</dbReference>
<gene>
    <name evidence="2" type="ORF">OESDEN_05066</name>
</gene>
<dbReference type="InterPro" id="IPR026817">
    <property type="entry name" value="Ect2"/>
</dbReference>
<dbReference type="PANTHER" id="PTHR16777">
    <property type="entry name" value="PROTEIN ECT2"/>
    <property type="match status" value="1"/>
</dbReference>
<dbReference type="SUPFAM" id="SSF48065">
    <property type="entry name" value="DBL homology domain (DH-domain)"/>
    <property type="match status" value="1"/>
</dbReference>
<dbReference type="Pfam" id="PF00621">
    <property type="entry name" value="RhoGEF"/>
    <property type="match status" value="1"/>
</dbReference>
<sequence length="296" mass="33886">MKTELSGQMIKDALIERVEKEKPIISKPKIVQIFGKVQPIVDLHEEISQKLEELIENWNDKKCDVAKIWLDANNKLLRVYPSYINFCDDARSLLLDACQRYPRLRTFVKEQEKLPEFHRQKATDIMTFPVQRLAGVKLLLERLERKSNRNNSELHLAIEGVGNVLKRSNTVRRESDAHIAQLNLLQQVENIPNGIVYASHSPVSAVEVHMLCSTNEIKWKNKDSVLKVTLFNDGLVLVGVQLQKVQACKLASEDANDTNAMQDMEETSGDGFAMFLNQKCYAKIAPFPYAMYILQF</sequence>
<organism evidence="2 3">
    <name type="scientific">Oesophagostomum dentatum</name>
    <name type="common">Nodular worm</name>
    <dbReference type="NCBI Taxonomy" id="61180"/>
    <lineage>
        <taxon>Eukaryota</taxon>
        <taxon>Metazoa</taxon>
        <taxon>Ecdysozoa</taxon>
        <taxon>Nematoda</taxon>
        <taxon>Chromadorea</taxon>
        <taxon>Rhabditida</taxon>
        <taxon>Rhabditina</taxon>
        <taxon>Rhabditomorpha</taxon>
        <taxon>Strongyloidea</taxon>
        <taxon>Strongylidae</taxon>
        <taxon>Oesophagostomum</taxon>
    </lineage>
</organism>
<dbReference type="Gene3D" id="1.20.900.10">
    <property type="entry name" value="Dbl homology (DH) domain"/>
    <property type="match status" value="1"/>
</dbReference>
<dbReference type="PANTHER" id="PTHR16777:SF2">
    <property type="entry name" value="PROTEIN ECT2"/>
    <property type="match status" value="1"/>
</dbReference>
<dbReference type="GO" id="GO:0005085">
    <property type="term" value="F:guanyl-nucleotide exchange factor activity"/>
    <property type="evidence" value="ECO:0007669"/>
    <property type="project" value="InterPro"/>
</dbReference>
<evidence type="ECO:0000259" key="1">
    <source>
        <dbReference type="PROSITE" id="PS50010"/>
    </source>
</evidence>
<dbReference type="AlphaFoldDB" id="A0A0B1TBQ4"/>
<dbReference type="PROSITE" id="PS50010">
    <property type="entry name" value="DH_2"/>
    <property type="match status" value="1"/>
</dbReference>
<dbReference type="OrthoDB" id="9997817at2759"/>
<dbReference type="Proteomes" id="UP000053660">
    <property type="component" value="Unassembled WGS sequence"/>
</dbReference>
<dbReference type="GO" id="GO:2000431">
    <property type="term" value="P:regulation of cytokinesis, actomyosin contractile ring assembly"/>
    <property type="evidence" value="ECO:0007669"/>
    <property type="project" value="InterPro"/>
</dbReference>
<dbReference type="InterPro" id="IPR035899">
    <property type="entry name" value="DBL_dom_sf"/>
</dbReference>
<evidence type="ECO:0000313" key="3">
    <source>
        <dbReference type="Proteomes" id="UP000053660"/>
    </source>
</evidence>
<dbReference type="EMBL" id="KN550119">
    <property type="protein sequence ID" value="KHJ94993.1"/>
    <property type="molecule type" value="Genomic_DNA"/>
</dbReference>
<dbReference type="GO" id="GO:0005096">
    <property type="term" value="F:GTPase activator activity"/>
    <property type="evidence" value="ECO:0007669"/>
    <property type="project" value="InterPro"/>
</dbReference>
<dbReference type="InterPro" id="IPR000219">
    <property type="entry name" value="DH_dom"/>
</dbReference>